<proteinExistence type="predicted"/>
<keyword evidence="3" id="KW-1185">Reference proteome</keyword>
<keyword evidence="2" id="KW-0378">Hydrolase</keyword>
<dbReference type="PANTHER" id="PTHR33121">
    <property type="entry name" value="CYCLIC DI-GMP PHOSPHODIESTERASE PDEF"/>
    <property type="match status" value="1"/>
</dbReference>
<dbReference type="InterPro" id="IPR035919">
    <property type="entry name" value="EAL_sf"/>
</dbReference>
<dbReference type="RefSeq" id="WP_085886394.1">
    <property type="nucleotide sequence ID" value="NZ_FWFN01000001.1"/>
</dbReference>
<dbReference type="InterPro" id="IPR001633">
    <property type="entry name" value="EAL_dom"/>
</dbReference>
<sequence length="273" mass="30596">MAGYKSNWTEVPKGWEDPLTYAITTRDANLLETVAHAAEAGEVALAYQPILRADTGQIAFYEGLLRIFDPAGRIIPSREFINQTEGLELGRILDCQSLEIGLAALKDTPGLRLSVNMSARSIGYPNWMLTLQRGLEADPTVAERLILEISERSAMHVPELVTYFMRDLQARGVSFALDDFGSGYTSFRYLKDFYFDILKIDDSFTRGIAETPDNQVLVKALLVIAHQLDMFTVAKGVEREEDAAWMAENDIEYLQGFYFAAPTLYPSWAKSNS</sequence>
<feature type="domain" description="EAL" evidence="1">
    <location>
        <begin position="27"/>
        <end position="273"/>
    </location>
</feature>
<dbReference type="AlphaFoldDB" id="A0A1X6YBW2"/>
<protein>
    <submittedName>
        <fullName evidence="2">Cyclic di-GMP phosphodiesterase YahA</fullName>
        <ecNumber evidence="2">3.1.4.-</ecNumber>
    </submittedName>
</protein>
<organism evidence="2 3">
    <name type="scientific">Pseudooceanicola marinus</name>
    <dbReference type="NCBI Taxonomy" id="396013"/>
    <lineage>
        <taxon>Bacteria</taxon>
        <taxon>Pseudomonadati</taxon>
        <taxon>Pseudomonadota</taxon>
        <taxon>Alphaproteobacteria</taxon>
        <taxon>Rhodobacterales</taxon>
        <taxon>Paracoccaceae</taxon>
        <taxon>Pseudooceanicola</taxon>
    </lineage>
</organism>
<dbReference type="SUPFAM" id="SSF141868">
    <property type="entry name" value="EAL domain-like"/>
    <property type="match status" value="1"/>
</dbReference>
<gene>
    <name evidence="2" type="primary">yahA</name>
    <name evidence="2" type="ORF">PSM7751_00497</name>
</gene>
<dbReference type="CDD" id="cd01948">
    <property type="entry name" value="EAL"/>
    <property type="match status" value="1"/>
</dbReference>
<dbReference type="Pfam" id="PF00563">
    <property type="entry name" value="EAL"/>
    <property type="match status" value="1"/>
</dbReference>
<dbReference type="EMBL" id="FWFN01000001">
    <property type="protein sequence ID" value="SLN16710.1"/>
    <property type="molecule type" value="Genomic_DNA"/>
</dbReference>
<reference evidence="2 3" key="1">
    <citation type="submission" date="2017-03" db="EMBL/GenBank/DDBJ databases">
        <authorList>
            <person name="Afonso C.L."/>
            <person name="Miller P.J."/>
            <person name="Scott M.A."/>
            <person name="Spackman E."/>
            <person name="Goraichik I."/>
            <person name="Dimitrov K.M."/>
            <person name="Suarez D.L."/>
            <person name="Swayne D.E."/>
        </authorList>
    </citation>
    <scope>NUCLEOTIDE SEQUENCE [LARGE SCALE GENOMIC DNA]</scope>
    <source>
        <strain evidence="2 3">CECT 7751</strain>
    </source>
</reference>
<dbReference type="PANTHER" id="PTHR33121:SF79">
    <property type="entry name" value="CYCLIC DI-GMP PHOSPHODIESTERASE PDED-RELATED"/>
    <property type="match status" value="1"/>
</dbReference>
<accession>A0A1X6YBW2</accession>
<dbReference type="GO" id="GO:0071111">
    <property type="term" value="F:cyclic-guanylate-specific phosphodiesterase activity"/>
    <property type="evidence" value="ECO:0007669"/>
    <property type="project" value="InterPro"/>
</dbReference>
<dbReference type="Proteomes" id="UP000193963">
    <property type="component" value="Unassembled WGS sequence"/>
</dbReference>
<evidence type="ECO:0000259" key="1">
    <source>
        <dbReference type="PROSITE" id="PS50883"/>
    </source>
</evidence>
<name>A0A1X6YBW2_9RHOB</name>
<dbReference type="InterPro" id="IPR050706">
    <property type="entry name" value="Cyclic-di-GMP_PDE-like"/>
</dbReference>
<dbReference type="PROSITE" id="PS50883">
    <property type="entry name" value="EAL"/>
    <property type="match status" value="1"/>
</dbReference>
<dbReference type="EC" id="3.1.4.-" evidence="2"/>
<dbReference type="Gene3D" id="3.20.20.450">
    <property type="entry name" value="EAL domain"/>
    <property type="match status" value="1"/>
</dbReference>
<dbReference type="SMART" id="SM00052">
    <property type="entry name" value="EAL"/>
    <property type="match status" value="1"/>
</dbReference>
<dbReference type="OrthoDB" id="23692at2"/>
<evidence type="ECO:0000313" key="3">
    <source>
        <dbReference type="Proteomes" id="UP000193963"/>
    </source>
</evidence>
<evidence type="ECO:0000313" key="2">
    <source>
        <dbReference type="EMBL" id="SLN16710.1"/>
    </source>
</evidence>